<sequence>GLSKYSQEQMFFIGFAHGWCAKFTDAYALNRVLTDVHSIPQFRVLGPLSNFAEFDRVFKCTPGQGNSRVKQCSVW</sequence>
<dbReference type="PROSITE" id="PS51885">
    <property type="entry name" value="NEPRILYSIN"/>
    <property type="match status" value="1"/>
</dbReference>
<feature type="non-terminal residue" evidence="3">
    <location>
        <position position="1"/>
    </location>
</feature>
<dbReference type="InterPro" id="IPR024079">
    <property type="entry name" value="MetalloPept_cat_dom_sf"/>
</dbReference>
<evidence type="ECO:0000259" key="2">
    <source>
        <dbReference type="Pfam" id="PF01431"/>
    </source>
</evidence>
<proteinExistence type="inferred from homology"/>
<dbReference type="EMBL" id="CAJOBB010017706">
    <property type="protein sequence ID" value="CAF4341717.1"/>
    <property type="molecule type" value="Genomic_DNA"/>
</dbReference>
<evidence type="ECO:0000313" key="3">
    <source>
        <dbReference type="EMBL" id="CAF4341717.1"/>
    </source>
</evidence>
<dbReference type="InterPro" id="IPR000718">
    <property type="entry name" value="Peptidase_M13"/>
</dbReference>
<name>A0A820KEZ1_9BILA</name>
<evidence type="ECO:0000256" key="1">
    <source>
        <dbReference type="ARBA" id="ARBA00007357"/>
    </source>
</evidence>
<dbReference type="Gene3D" id="3.40.390.10">
    <property type="entry name" value="Collagenase (Catalytic Domain)"/>
    <property type="match status" value="1"/>
</dbReference>
<dbReference type="InterPro" id="IPR018497">
    <property type="entry name" value="Peptidase_M13_C"/>
</dbReference>
<dbReference type="SUPFAM" id="SSF55486">
    <property type="entry name" value="Metalloproteases ('zincins'), catalytic domain"/>
    <property type="match status" value="1"/>
</dbReference>
<dbReference type="Pfam" id="PF01431">
    <property type="entry name" value="Peptidase_M13"/>
    <property type="match status" value="1"/>
</dbReference>
<comment type="caution">
    <text evidence="3">The sequence shown here is derived from an EMBL/GenBank/DDBJ whole genome shotgun (WGS) entry which is preliminary data.</text>
</comment>
<dbReference type="GO" id="GO:0004222">
    <property type="term" value="F:metalloendopeptidase activity"/>
    <property type="evidence" value="ECO:0007669"/>
    <property type="project" value="InterPro"/>
</dbReference>
<feature type="domain" description="Peptidase M13 C-terminal" evidence="2">
    <location>
        <begin position="3"/>
        <end position="74"/>
    </location>
</feature>
<dbReference type="PANTHER" id="PTHR11733:SF167">
    <property type="entry name" value="FI17812P1-RELATED"/>
    <property type="match status" value="1"/>
</dbReference>
<dbReference type="GO" id="GO:0016485">
    <property type="term" value="P:protein processing"/>
    <property type="evidence" value="ECO:0007669"/>
    <property type="project" value="TreeGrafter"/>
</dbReference>
<gene>
    <name evidence="3" type="ORF">KXQ929_LOCUS47752</name>
</gene>
<dbReference type="PANTHER" id="PTHR11733">
    <property type="entry name" value="ZINC METALLOPROTEASE FAMILY M13 NEPRILYSIN-RELATED"/>
    <property type="match status" value="1"/>
</dbReference>
<evidence type="ECO:0000313" key="4">
    <source>
        <dbReference type="Proteomes" id="UP000663868"/>
    </source>
</evidence>
<reference evidence="3" key="1">
    <citation type="submission" date="2021-02" db="EMBL/GenBank/DDBJ databases">
        <authorList>
            <person name="Nowell W R."/>
        </authorList>
    </citation>
    <scope>NUCLEOTIDE SEQUENCE</scope>
</reference>
<dbReference type="GO" id="GO:0005886">
    <property type="term" value="C:plasma membrane"/>
    <property type="evidence" value="ECO:0007669"/>
    <property type="project" value="TreeGrafter"/>
</dbReference>
<dbReference type="AlphaFoldDB" id="A0A820KEZ1"/>
<protein>
    <recommendedName>
        <fullName evidence="2">Peptidase M13 C-terminal domain-containing protein</fullName>
    </recommendedName>
</protein>
<dbReference type="Proteomes" id="UP000663868">
    <property type="component" value="Unassembled WGS sequence"/>
</dbReference>
<comment type="similarity">
    <text evidence="1">Belongs to the peptidase M13 family.</text>
</comment>
<organism evidence="3 4">
    <name type="scientific">Adineta steineri</name>
    <dbReference type="NCBI Taxonomy" id="433720"/>
    <lineage>
        <taxon>Eukaryota</taxon>
        <taxon>Metazoa</taxon>
        <taxon>Spiralia</taxon>
        <taxon>Gnathifera</taxon>
        <taxon>Rotifera</taxon>
        <taxon>Eurotatoria</taxon>
        <taxon>Bdelloidea</taxon>
        <taxon>Adinetida</taxon>
        <taxon>Adinetidae</taxon>
        <taxon>Adineta</taxon>
    </lineage>
</organism>
<accession>A0A820KEZ1</accession>